<name>A0ACB7TDR8_HYAAI</name>
<dbReference type="EMBL" id="CM023481">
    <property type="protein sequence ID" value="KAH6944381.1"/>
    <property type="molecule type" value="Genomic_DNA"/>
</dbReference>
<sequence>MPWSRPPVSVVDAKKRRTPFFWCRVLIVSAVVAGATAACFTAFQMLIEHGPGPCTTDACRSDHSRLADVVDPGKAPCDDFYGFVCSGVTWHPGGGGGVFTEVEHANLRKLNTSLVGHAVTETAHAFGSLATFYTSCHKAFTGQHDLSATIRSFLRNLGVSPRVWLRAKALEDLLDQVAYLSLHRSIPSFLWIRTEPSGLVFIQPALPLSKRLRVPVYSDIQALLRSFVSAFEEIRKQEERIFDLHVISVRLQAVQITNECVVVRVREAFSFLTPQNTTLWLSKINKYLPVKSRLAPHSQVVVRNANLLSNLSLSLQASHREVRNLYLLSTLLEAVIEWEYARSKLSHTADVAFEIVSHCAAMTQSMMPRLWTAFVARTLVKNETNARAIRGVVTAVTERFKDDFAAVTWQNEVGKVRTLQWVSAMRWRLPDERDFDVDAARASIAHVPEMCGSYFLNVGYLRLLADAVGEHHAAEKPIVEYDYNSNTLTVTVGALVKPLYYSDGEIYLNMASLGFILASQLWRAVVMYATWEQQPPSPSLWVLEEEESCYIKGYRNLSEESVPPDPFQKLELYSRVNALRTVLGASLGSLDVRIKKPAPKWPKVTQLQFFFIRYCSMICSKELSGFYHSLYCDVPMVVMLTFVSPSAPFHICPTVSGCHDSVQDRREFVNRTCGLLKLPSFLDAPLDGHFGSSRTSAPAEWQPLQKQPADELLLQSA</sequence>
<reference evidence="1" key="1">
    <citation type="submission" date="2020-05" db="EMBL/GenBank/DDBJ databases">
        <title>Large-scale comparative analyses of tick genomes elucidate their genetic diversity and vector capacities.</title>
        <authorList>
            <person name="Jia N."/>
            <person name="Wang J."/>
            <person name="Shi W."/>
            <person name="Du L."/>
            <person name="Sun Y."/>
            <person name="Zhan W."/>
            <person name="Jiang J."/>
            <person name="Wang Q."/>
            <person name="Zhang B."/>
            <person name="Ji P."/>
            <person name="Sakyi L.B."/>
            <person name="Cui X."/>
            <person name="Yuan T."/>
            <person name="Jiang B."/>
            <person name="Yang W."/>
            <person name="Lam T.T.-Y."/>
            <person name="Chang Q."/>
            <person name="Ding S."/>
            <person name="Wang X."/>
            <person name="Zhu J."/>
            <person name="Ruan X."/>
            <person name="Zhao L."/>
            <person name="Wei J."/>
            <person name="Que T."/>
            <person name="Du C."/>
            <person name="Cheng J."/>
            <person name="Dai P."/>
            <person name="Han X."/>
            <person name="Huang E."/>
            <person name="Gao Y."/>
            <person name="Liu J."/>
            <person name="Shao H."/>
            <person name="Ye R."/>
            <person name="Li L."/>
            <person name="Wei W."/>
            <person name="Wang X."/>
            <person name="Wang C."/>
            <person name="Yang T."/>
            <person name="Huo Q."/>
            <person name="Li W."/>
            <person name="Guo W."/>
            <person name="Chen H."/>
            <person name="Zhou L."/>
            <person name="Ni X."/>
            <person name="Tian J."/>
            <person name="Zhou Y."/>
            <person name="Sheng Y."/>
            <person name="Liu T."/>
            <person name="Pan Y."/>
            <person name="Xia L."/>
            <person name="Li J."/>
            <person name="Zhao F."/>
            <person name="Cao W."/>
        </authorList>
    </citation>
    <scope>NUCLEOTIDE SEQUENCE</scope>
    <source>
        <strain evidence="1">Hyas-2018</strain>
    </source>
</reference>
<dbReference type="Proteomes" id="UP000821845">
    <property type="component" value="Chromosome 1"/>
</dbReference>
<accession>A0ACB7TDR8</accession>
<gene>
    <name evidence="1" type="ORF">HPB50_002893</name>
</gene>
<protein>
    <submittedName>
        <fullName evidence="1">Uncharacterized protein</fullName>
    </submittedName>
</protein>
<organism evidence="1 2">
    <name type="scientific">Hyalomma asiaticum</name>
    <name type="common">Tick</name>
    <dbReference type="NCBI Taxonomy" id="266040"/>
    <lineage>
        <taxon>Eukaryota</taxon>
        <taxon>Metazoa</taxon>
        <taxon>Ecdysozoa</taxon>
        <taxon>Arthropoda</taxon>
        <taxon>Chelicerata</taxon>
        <taxon>Arachnida</taxon>
        <taxon>Acari</taxon>
        <taxon>Parasitiformes</taxon>
        <taxon>Ixodida</taxon>
        <taxon>Ixodoidea</taxon>
        <taxon>Ixodidae</taxon>
        <taxon>Hyalomminae</taxon>
        <taxon>Hyalomma</taxon>
    </lineage>
</organism>
<keyword evidence="2" id="KW-1185">Reference proteome</keyword>
<proteinExistence type="predicted"/>
<evidence type="ECO:0000313" key="1">
    <source>
        <dbReference type="EMBL" id="KAH6944381.1"/>
    </source>
</evidence>
<comment type="caution">
    <text evidence="1">The sequence shown here is derived from an EMBL/GenBank/DDBJ whole genome shotgun (WGS) entry which is preliminary data.</text>
</comment>
<evidence type="ECO:0000313" key="2">
    <source>
        <dbReference type="Proteomes" id="UP000821845"/>
    </source>
</evidence>